<dbReference type="InterPro" id="IPR027268">
    <property type="entry name" value="Peptidase_M4/M1_CTD_sf"/>
</dbReference>
<dbReference type="Pfam" id="PF02868">
    <property type="entry name" value="Peptidase_M4_C"/>
    <property type="match status" value="1"/>
</dbReference>
<evidence type="ECO:0000259" key="13">
    <source>
        <dbReference type="Pfam" id="PF07504"/>
    </source>
</evidence>
<evidence type="ECO:0000256" key="2">
    <source>
        <dbReference type="ARBA" id="ARBA00022670"/>
    </source>
</evidence>
<dbReference type="InterPro" id="IPR011096">
    <property type="entry name" value="FTP_domain"/>
</dbReference>
<gene>
    <name evidence="14" type="ORF">HNP55_000973</name>
</gene>
<feature type="domain" description="Peptidase M4 C-terminal" evidence="12">
    <location>
        <begin position="552"/>
        <end position="671"/>
    </location>
</feature>
<dbReference type="GO" id="GO:0004222">
    <property type="term" value="F:metalloendopeptidase activity"/>
    <property type="evidence" value="ECO:0007669"/>
    <property type="project" value="InterPro"/>
</dbReference>
<evidence type="ECO:0000256" key="7">
    <source>
        <dbReference type="ARBA" id="ARBA00023049"/>
    </source>
</evidence>
<evidence type="ECO:0000259" key="11">
    <source>
        <dbReference type="Pfam" id="PF02225"/>
    </source>
</evidence>
<dbReference type="Pfam" id="PF07504">
    <property type="entry name" value="FTP"/>
    <property type="match status" value="1"/>
</dbReference>
<dbReference type="SUPFAM" id="SSF55486">
    <property type="entry name" value="Metalloproteases ('zincins'), catalytic domain"/>
    <property type="match status" value="1"/>
</dbReference>
<dbReference type="InterPro" id="IPR013856">
    <property type="entry name" value="Peptidase_M4_domain"/>
</dbReference>
<feature type="domain" description="Peptidase M4" evidence="10">
    <location>
        <begin position="287"/>
        <end position="361"/>
    </location>
</feature>
<feature type="domain" description="PA" evidence="11">
    <location>
        <begin position="452"/>
        <end position="535"/>
    </location>
</feature>
<dbReference type="CDD" id="cd04818">
    <property type="entry name" value="PA_subtilisin_1"/>
    <property type="match status" value="1"/>
</dbReference>
<feature type="signal peptide" evidence="9">
    <location>
        <begin position="1"/>
        <end position="23"/>
    </location>
</feature>
<protein>
    <submittedName>
        <fullName evidence="14">Zn-dependent metalloprotease</fullName>
    </submittedName>
</protein>
<feature type="active site" evidence="8">
    <location>
        <position position="354"/>
    </location>
</feature>
<dbReference type="EMBL" id="JACHLP010000002">
    <property type="protein sequence ID" value="MBB4842458.1"/>
    <property type="molecule type" value="Genomic_DNA"/>
</dbReference>
<keyword evidence="5" id="KW-0378">Hydrolase</keyword>
<dbReference type="InterPro" id="IPR046450">
    <property type="entry name" value="PA_dom_sf"/>
</dbReference>
<keyword evidence="15" id="KW-1185">Reference proteome</keyword>
<keyword evidence="6" id="KW-0862">Zinc</keyword>
<dbReference type="PRINTS" id="PR00730">
    <property type="entry name" value="THERMOLYSIN"/>
</dbReference>
<keyword evidence="4 9" id="KW-0732">Signal</keyword>
<keyword evidence="2 14" id="KW-0645">Protease</keyword>
<evidence type="ECO:0000256" key="3">
    <source>
        <dbReference type="ARBA" id="ARBA00022723"/>
    </source>
</evidence>
<dbReference type="InterPro" id="IPR001570">
    <property type="entry name" value="Peptidase_M4_C_domain"/>
</dbReference>
<dbReference type="GO" id="GO:0046872">
    <property type="term" value="F:metal ion binding"/>
    <property type="evidence" value="ECO:0007669"/>
    <property type="project" value="UniProtKB-KW"/>
</dbReference>
<dbReference type="GO" id="GO:0006508">
    <property type="term" value="P:proteolysis"/>
    <property type="evidence" value="ECO:0007669"/>
    <property type="project" value="UniProtKB-KW"/>
</dbReference>
<evidence type="ECO:0000256" key="1">
    <source>
        <dbReference type="ARBA" id="ARBA00009388"/>
    </source>
</evidence>
<dbReference type="Proteomes" id="UP000562027">
    <property type="component" value="Unassembled WGS sequence"/>
</dbReference>
<keyword evidence="3" id="KW-0479">Metal-binding</keyword>
<evidence type="ECO:0000259" key="12">
    <source>
        <dbReference type="Pfam" id="PF02868"/>
    </source>
</evidence>
<keyword evidence="7 14" id="KW-0482">Metalloprotease</keyword>
<dbReference type="Pfam" id="PF01447">
    <property type="entry name" value="Peptidase_M4"/>
    <property type="match status" value="1"/>
</dbReference>
<accession>A0A840L8B1</accession>
<feature type="domain" description="FTP" evidence="13">
    <location>
        <begin position="114"/>
        <end position="156"/>
    </location>
</feature>
<dbReference type="PANTHER" id="PTHR33794:SF1">
    <property type="entry name" value="BACILLOLYSIN"/>
    <property type="match status" value="1"/>
</dbReference>
<comment type="similarity">
    <text evidence="1">Belongs to the peptidase M4 family.</text>
</comment>
<evidence type="ECO:0000259" key="10">
    <source>
        <dbReference type="Pfam" id="PF01447"/>
    </source>
</evidence>
<evidence type="ECO:0000256" key="5">
    <source>
        <dbReference type="ARBA" id="ARBA00022801"/>
    </source>
</evidence>
<dbReference type="InterPro" id="IPR050728">
    <property type="entry name" value="Zinc_Metalloprotease_M4"/>
</dbReference>
<dbReference type="Pfam" id="PF02225">
    <property type="entry name" value="PA"/>
    <property type="match status" value="1"/>
</dbReference>
<feature type="active site" description="Proton donor" evidence="8">
    <location>
        <position position="603"/>
    </location>
</feature>
<proteinExistence type="inferred from homology"/>
<sequence length="937" mass="96064">MARIHLKLSVLALAATMAVAAQAANNATLPGQSEAIARLGVDTGLSPKVSFHSATGAARFVRLDQGSSRFGLGVAARAVGDDELRRGAAQFMSNYGGLFGISNSASELAAGQLVKDKYGGAHLSQKQLYQGVPVFGAELKSHFDAAGKLSIVNGTFVPGIQLNTQPSRSAAEAAAAAKKMVVAELSSSASAKLGTARPTLMVYRQGLAKGVEGSNHLVWEVEVGNGVDVREFVYVDAHSGKVVDRIAGIHEGKNRRAFDAANVAQPGPNYPATPFWVEGGALPTGNTEADNMIYASGEIYDLFKNAFGRDSFDGKGAIMDSIFNRGNGCPNASWNGTYISFCPGTTTDDITAHEWGHAYTQYTHGLIYAWQPGALNEAYSDIWGETVDRINGRGGDTPDAVRTAGACTVSTNATLVNILAPAAIAGVKSAGTAAFGPQTFALGNKSVVVVNDGVGASGTDACETPFANAAAVSGNIAFVDRGSCGFAVKVKNAQLNGAIGVIVGNNASGLINMGGTDATITIPALSVSQADGTAIKGQTGVMASLQRGPGSDNSVRWLMGEDSAGFGGAIRDMYNPTCYGNPGKVSDSQYACGPISSDQGGVHSNSGVPNHGYALIVDGGTYNGQSIAGIGLTKAAHIYYRAQTVYQSQASGFPEHADAIEQSCADLTGINLNHLKTGLPSGEIISSSDCQQVAKAALAVELRTAPAQCGFQTLLAQNPPAMCPSGSPTVIAADGFDGGRRNGLKWQLSNGGVAGGSFTPRNFGVVNKLPGGRAGYAIYAADINGGVCGGSTGSEAGVQRLESPEITIPAGASTLRMSFDHWVSTEAGYDGANLKISVNGGAWTLVNAADFIYNPYNTTLTTTAAGNDNPLAGQPAFSGGDGGKVGGSWGRSLINLAPYAAPGAKVKLRFELGNDCAGGALGWYVDDISVYSCTPAP</sequence>
<dbReference type="Gene3D" id="3.10.450.490">
    <property type="match status" value="1"/>
</dbReference>
<name>A0A840L8B1_9BURK</name>
<comment type="caution">
    <text evidence="14">The sequence shown here is derived from an EMBL/GenBank/DDBJ whole genome shotgun (WGS) entry which is preliminary data.</text>
</comment>
<evidence type="ECO:0000256" key="4">
    <source>
        <dbReference type="ARBA" id="ARBA00022729"/>
    </source>
</evidence>
<dbReference type="InterPro" id="IPR003137">
    <property type="entry name" value="PA_domain"/>
</dbReference>
<feature type="chain" id="PRO_5032315145" evidence="9">
    <location>
        <begin position="24"/>
        <end position="937"/>
    </location>
</feature>
<dbReference type="PANTHER" id="PTHR33794">
    <property type="entry name" value="BACILLOLYSIN"/>
    <property type="match status" value="1"/>
</dbReference>
<dbReference type="SUPFAM" id="SSF52025">
    <property type="entry name" value="PA domain"/>
    <property type="match status" value="1"/>
</dbReference>
<dbReference type="Gene3D" id="3.50.30.30">
    <property type="match status" value="1"/>
</dbReference>
<evidence type="ECO:0000313" key="14">
    <source>
        <dbReference type="EMBL" id="MBB4842458.1"/>
    </source>
</evidence>
<evidence type="ECO:0000313" key="15">
    <source>
        <dbReference type="Proteomes" id="UP000562027"/>
    </source>
</evidence>
<evidence type="ECO:0000256" key="6">
    <source>
        <dbReference type="ARBA" id="ARBA00022833"/>
    </source>
</evidence>
<dbReference type="Gene3D" id="1.10.390.10">
    <property type="entry name" value="Neutral Protease Domain 2"/>
    <property type="match status" value="2"/>
</dbReference>
<dbReference type="AlphaFoldDB" id="A0A840L8B1"/>
<dbReference type="Gene3D" id="3.10.170.10">
    <property type="match status" value="1"/>
</dbReference>
<evidence type="ECO:0000256" key="9">
    <source>
        <dbReference type="SAM" id="SignalP"/>
    </source>
</evidence>
<reference evidence="14 15" key="1">
    <citation type="submission" date="2020-08" db="EMBL/GenBank/DDBJ databases">
        <title>Functional genomics of gut bacteria from endangered species of beetles.</title>
        <authorList>
            <person name="Carlos-Shanley C."/>
        </authorList>
    </citation>
    <scope>NUCLEOTIDE SEQUENCE [LARGE SCALE GENOMIC DNA]</scope>
    <source>
        <strain evidence="14 15">S00239</strain>
    </source>
</reference>
<organism evidence="14 15">
    <name type="scientific">Roseateles oligotrophus</name>
    <dbReference type="NCBI Taxonomy" id="1769250"/>
    <lineage>
        <taxon>Bacteria</taxon>
        <taxon>Pseudomonadati</taxon>
        <taxon>Pseudomonadota</taxon>
        <taxon>Betaproteobacteria</taxon>
        <taxon>Burkholderiales</taxon>
        <taxon>Sphaerotilaceae</taxon>
        <taxon>Roseateles</taxon>
    </lineage>
</organism>
<dbReference type="InterPro" id="IPR023612">
    <property type="entry name" value="Peptidase_M4"/>
</dbReference>
<evidence type="ECO:0000256" key="8">
    <source>
        <dbReference type="PIRSR" id="PIRSR623612-1"/>
    </source>
</evidence>